<dbReference type="AlphaFoldDB" id="A0A0E0JBX7"/>
<sequence length="170" mass="18481">MAIFIVNFIPDTFSSVILCAKKKTGWKWRGFFYLHPVLFSRRGWSRGGEGVDTARSPPLGMVKGDGDGEAKSESGSVVPPHKSNSFSSVATTTEWWVRLVAKGRDVAGSTSLVELKPSELACRCDSDGPPKLLGIYMVARRGGSEDDVYLPPLLSSLGHPQCETLLECPH</sequence>
<name>A0A0E0JBX7_ORYNI</name>
<proteinExistence type="predicted"/>
<reference evidence="2" key="1">
    <citation type="submission" date="2015-04" db="UniProtKB">
        <authorList>
            <consortium name="EnsemblPlants"/>
        </authorList>
    </citation>
    <scope>IDENTIFICATION</scope>
    <source>
        <strain evidence="2">SL10</strain>
    </source>
</reference>
<evidence type="ECO:0000313" key="3">
    <source>
        <dbReference type="Proteomes" id="UP000006591"/>
    </source>
</evidence>
<evidence type="ECO:0000256" key="1">
    <source>
        <dbReference type="SAM" id="MobiDB-lite"/>
    </source>
</evidence>
<reference evidence="2" key="2">
    <citation type="submission" date="2018-04" db="EMBL/GenBank/DDBJ databases">
        <title>OnivRS2 (Oryza nivara Reference Sequence Version 2).</title>
        <authorList>
            <person name="Zhang J."/>
            <person name="Kudrna D."/>
            <person name="Lee S."/>
            <person name="Talag J."/>
            <person name="Rajasekar S."/>
            <person name="Welchert J."/>
            <person name="Hsing Y.-I."/>
            <person name="Wing R.A."/>
        </authorList>
    </citation>
    <scope>NUCLEOTIDE SEQUENCE [LARGE SCALE GENOMIC DNA]</scope>
    <source>
        <strain evidence="2">SL10</strain>
    </source>
</reference>
<dbReference type="Gramene" id="ONIVA12G16400.1">
    <property type="protein sequence ID" value="ONIVA12G16400.1"/>
    <property type="gene ID" value="ONIVA12G16400"/>
</dbReference>
<evidence type="ECO:0000313" key="2">
    <source>
        <dbReference type="EnsemblPlants" id="ONIVA12G16400.1"/>
    </source>
</evidence>
<organism evidence="2">
    <name type="scientific">Oryza nivara</name>
    <name type="common">Indian wild rice</name>
    <name type="synonym">Oryza sativa f. spontanea</name>
    <dbReference type="NCBI Taxonomy" id="4536"/>
    <lineage>
        <taxon>Eukaryota</taxon>
        <taxon>Viridiplantae</taxon>
        <taxon>Streptophyta</taxon>
        <taxon>Embryophyta</taxon>
        <taxon>Tracheophyta</taxon>
        <taxon>Spermatophyta</taxon>
        <taxon>Magnoliopsida</taxon>
        <taxon>Liliopsida</taxon>
        <taxon>Poales</taxon>
        <taxon>Poaceae</taxon>
        <taxon>BOP clade</taxon>
        <taxon>Oryzoideae</taxon>
        <taxon>Oryzeae</taxon>
        <taxon>Oryzinae</taxon>
        <taxon>Oryza</taxon>
    </lineage>
</organism>
<keyword evidence="3" id="KW-1185">Reference proteome</keyword>
<dbReference type="Proteomes" id="UP000006591">
    <property type="component" value="Chromosome 12"/>
</dbReference>
<dbReference type="HOGENOM" id="CLU_1672149_0_0_1"/>
<feature type="region of interest" description="Disordered" evidence="1">
    <location>
        <begin position="45"/>
        <end position="85"/>
    </location>
</feature>
<dbReference type="EnsemblPlants" id="ONIVA12G16400.1">
    <property type="protein sequence ID" value="ONIVA12G16400.1"/>
    <property type="gene ID" value="ONIVA12G16400"/>
</dbReference>
<accession>A0A0E0JBX7</accession>
<protein>
    <submittedName>
        <fullName evidence="2">Uncharacterized protein</fullName>
    </submittedName>
</protein>
<dbReference type="OMA" id="KWRGFFY"/>